<evidence type="ECO:0000313" key="11">
    <source>
        <dbReference type="EMBL" id="MBB4098952.1"/>
    </source>
</evidence>
<comment type="caution">
    <text evidence="11">The sequence shown here is derived from an EMBL/GenBank/DDBJ whole genome shotgun (WGS) entry which is preliminary data.</text>
</comment>
<feature type="transmembrane region" description="Helical" evidence="10">
    <location>
        <begin position="48"/>
        <end position="67"/>
    </location>
</feature>
<evidence type="ECO:0000256" key="5">
    <source>
        <dbReference type="ARBA" id="ARBA00022448"/>
    </source>
</evidence>
<dbReference type="AlphaFoldDB" id="A0A7W6JSS9"/>
<comment type="function">
    <text evidence="1">Required for nicotinamide riboside transport across the inner membrane.</text>
</comment>
<evidence type="ECO:0000256" key="10">
    <source>
        <dbReference type="SAM" id="Phobius"/>
    </source>
</evidence>
<sequence>MSPIEATASLLGLINILLVVRRSIWNYPFALAMVSLYAWIFFHEKLYSDALLQLFFFAVNLYGWWNWARSRAESGEVRVRTLGRSERAGWAAGSIAVIALWGYVMHRLTDAAYPWWDGSIAVLSIAGQILQSRRNWECWLLWILVDLLAIPLFAVKELWLTAGLYCVFLALSIWGLFDWLKARE</sequence>
<keyword evidence="6" id="KW-1003">Cell membrane</keyword>
<evidence type="ECO:0000256" key="1">
    <source>
        <dbReference type="ARBA" id="ARBA00002672"/>
    </source>
</evidence>
<evidence type="ECO:0000256" key="2">
    <source>
        <dbReference type="ARBA" id="ARBA00004651"/>
    </source>
</evidence>
<reference evidence="11 12" key="1">
    <citation type="submission" date="2020-08" db="EMBL/GenBank/DDBJ databases">
        <title>Genomic Encyclopedia of Type Strains, Phase IV (KMG-IV): sequencing the most valuable type-strain genomes for metagenomic binning, comparative biology and taxonomic classification.</title>
        <authorList>
            <person name="Goeker M."/>
        </authorList>
    </citation>
    <scope>NUCLEOTIDE SEQUENCE [LARGE SCALE GENOMIC DNA]</scope>
    <source>
        <strain evidence="11 12">DSM 101806</strain>
    </source>
</reference>
<name>A0A7W6JSS9_9SPHN</name>
<dbReference type="RefSeq" id="WP_183998134.1">
    <property type="nucleotide sequence ID" value="NZ_JACIEH010000002.1"/>
</dbReference>
<comment type="subcellular location">
    <subcellularLocation>
        <location evidence="2">Cell membrane</location>
        <topology evidence="2">Multi-pass membrane protein</topology>
    </subcellularLocation>
</comment>
<dbReference type="InterPro" id="IPR006419">
    <property type="entry name" value="NMN_transpt_PnuC"/>
</dbReference>
<accession>A0A7W6JSS9</accession>
<keyword evidence="9 10" id="KW-0472">Membrane</keyword>
<evidence type="ECO:0000256" key="8">
    <source>
        <dbReference type="ARBA" id="ARBA00022989"/>
    </source>
</evidence>
<evidence type="ECO:0000313" key="12">
    <source>
        <dbReference type="Proteomes" id="UP000557392"/>
    </source>
</evidence>
<feature type="transmembrane region" description="Helical" evidence="10">
    <location>
        <begin position="162"/>
        <end position="180"/>
    </location>
</feature>
<feature type="transmembrane region" description="Helical" evidence="10">
    <location>
        <begin position="24"/>
        <end position="42"/>
    </location>
</feature>
<dbReference type="GO" id="GO:0034257">
    <property type="term" value="F:nicotinamide riboside transmembrane transporter activity"/>
    <property type="evidence" value="ECO:0007669"/>
    <property type="project" value="InterPro"/>
</dbReference>
<keyword evidence="12" id="KW-1185">Reference proteome</keyword>
<keyword evidence="5" id="KW-0813">Transport</keyword>
<protein>
    <recommendedName>
        <fullName evidence="4">Nicotinamide riboside transporter PnuC</fullName>
    </recommendedName>
</protein>
<proteinExistence type="inferred from homology"/>
<dbReference type="Pfam" id="PF04973">
    <property type="entry name" value="NMN_transporter"/>
    <property type="match status" value="1"/>
</dbReference>
<evidence type="ECO:0000256" key="6">
    <source>
        <dbReference type="ARBA" id="ARBA00022475"/>
    </source>
</evidence>
<comment type="similarity">
    <text evidence="3">Belongs to the nicotinamide ribonucleoside (NR) uptake permease (TC 4.B.1) family.</text>
</comment>
<dbReference type="Proteomes" id="UP000557392">
    <property type="component" value="Unassembled WGS sequence"/>
</dbReference>
<dbReference type="GO" id="GO:0005886">
    <property type="term" value="C:plasma membrane"/>
    <property type="evidence" value="ECO:0007669"/>
    <property type="project" value="UniProtKB-SubCell"/>
</dbReference>
<evidence type="ECO:0000256" key="4">
    <source>
        <dbReference type="ARBA" id="ARBA00017522"/>
    </source>
</evidence>
<dbReference type="EMBL" id="JACIEH010000002">
    <property type="protein sequence ID" value="MBB4098952.1"/>
    <property type="molecule type" value="Genomic_DNA"/>
</dbReference>
<feature type="transmembrane region" description="Helical" evidence="10">
    <location>
        <begin position="88"/>
        <end position="106"/>
    </location>
</feature>
<evidence type="ECO:0000256" key="7">
    <source>
        <dbReference type="ARBA" id="ARBA00022692"/>
    </source>
</evidence>
<evidence type="ECO:0000256" key="9">
    <source>
        <dbReference type="ARBA" id="ARBA00023136"/>
    </source>
</evidence>
<dbReference type="PANTHER" id="PTHR36122:SF2">
    <property type="entry name" value="NICOTINAMIDE RIBOSIDE TRANSPORTER PNUC"/>
    <property type="match status" value="1"/>
</dbReference>
<organism evidence="11 12">
    <name type="scientific">Sphingomonas kyeonggiensis</name>
    <dbReference type="NCBI Taxonomy" id="1268553"/>
    <lineage>
        <taxon>Bacteria</taxon>
        <taxon>Pseudomonadati</taxon>
        <taxon>Pseudomonadota</taxon>
        <taxon>Alphaproteobacteria</taxon>
        <taxon>Sphingomonadales</taxon>
        <taxon>Sphingomonadaceae</taxon>
        <taxon>Sphingomonas</taxon>
    </lineage>
</organism>
<gene>
    <name evidence="11" type="ORF">GGR46_002516</name>
</gene>
<dbReference type="PANTHER" id="PTHR36122">
    <property type="entry name" value="NICOTINAMIDE RIBOSIDE TRANSPORTER PNUC"/>
    <property type="match status" value="1"/>
</dbReference>
<keyword evidence="7 10" id="KW-0812">Transmembrane</keyword>
<dbReference type="NCBIfam" id="TIGR01528">
    <property type="entry name" value="NMN_trans_PnuC"/>
    <property type="match status" value="1"/>
</dbReference>
<keyword evidence="8 10" id="KW-1133">Transmembrane helix</keyword>
<evidence type="ECO:0000256" key="3">
    <source>
        <dbReference type="ARBA" id="ARBA00006669"/>
    </source>
</evidence>